<evidence type="ECO:0000256" key="6">
    <source>
        <dbReference type="PIRNR" id="PIRNR001123"/>
    </source>
</evidence>
<dbReference type="Gene3D" id="3.40.630.10">
    <property type="entry name" value="Zn peptidases"/>
    <property type="match status" value="1"/>
</dbReference>
<organism evidence="7 8">
    <name type="scientific">Pseudoflavonifractor hominis</name>
    <dbReference type="NCBI Taxonomy" id="2763059"/>
    <lineage>
        <taxon>Bacteria</taxon>
        <taxon>Bacillati</taxon>
        <taxon>Bacillota</taxon>
        <taxon>Clostridia</taxon>
        <taxon>Eubacteriales</taxon>
        <taxon>Oscillospiraceae</taxon>
        <taxon>Pseudoflavonifractor</taxon>
    </lineage>
</organism>
<accession>A0ABR7HUE2</accession>
<evidence type="ECO:0000256" key="3">
    <source>
        <dbReference type="ARBA" id="ARBA00022670"/>
    </source>
</evidence>
<evidence type="ECO:0000313" key="8">
    <source>
        <dbReference type="Proteomes" id="UP000660021"/>
    </source>
</evidence>
<dbReference type="EMBL" id="JACOPR010000005">
    <property type="protein sequence ID" value="MBC5731151.1"/>
    <property type="molecule type" value="Genomic_DNA"/>
</dbReference>
<dbReference type="PIRSF" id="PIRSF001123">
    <property type="entry name" value="PepA_GA"/>
    <property type="match status" value="1"/>
</dbReference>
<dbReference type="PANTHER" id="PTHR32481:SF0">
    <property type="entry name" value="AMINOPEPTIDASE YPDE-RELATED"/>
    <property type="match status" value="1"/>
</dbReference>
<dbReference type="InterPro" id="IPR051464">
    <property type="entry name" value="Peptidase_M42_aminopept"/>
</dbReference>
<dbReference type="Proteomes" id="UP000660021">
    <property type="component" value="Unassembled WGS sequence"/>
</dbReference>
<comment type="similarity">
    <text evidence="1 6">Belongs to the peptidase M42 family.</text>
</comment>
<name>A0ABR7HUE2_9FIRM</name>
<gene>
    <name evidence="7" type="ORF">H8S34_09955</name>
</gene>
<proteinExistence type="inferred from homology"/>
<dbReference type="CDD" id="cd05656">
    <property type="entry name" value="M42_Frv"/>
    <property type="match status" value="1"/>
</dbReference>
<dbReference type="InterPro" id="IPR008007">
    <property type="entry name" value="Peptidase_M42"/>
</dbReference>
<dbReference type="Pfam" id="PF05343">
    <property type="entry name" value="Peptidase_M42"/>
    <property type="match status" value="1"/>
</dbReference>
<sequence length="332" mass="34905">MDIVKIIETLNACHAPSGNEREIAQAIQTLAAPYADDISVDTLGNVIVHRKGSGPKVMFAAHMDSIGGIVTHVDEKGFVRFGAIGGLHAPDLAATPVRFQNGTRGVLCVPESADPKELKLDDLYVDIGACDEAEARSQVTLGDTFVYDTASFVAGKRMVAPYMDNHISCAVLLLALEQLQKSENDLYFVFTVQEEVGLRGAKTAAFAIDPAYAIAVDVTSADDELGSKHTATSKLGAGAAVKVMDRSVLCHPSMVRKLNALAKGQGIPVQGDIIKAGGTDAGAIHQSRAGVYTGGISIPCRYIHTPQEMVDLRDVEACAKLAAAFAGAALEG</sequence>
<dbReference type="PANTHER" id="PTHR32481">
    <property type="entry name" value="AMINOPEPTIDASE"/>
    <property type="match status" value="1"/>
</dbReference>
<keyword evidence="2" id="KW-0031">Aminopeptidase</keyword>
<keyword evidence="5" id="KW-0378">Hydrolase</keyword>
<reference evidence="7 8" key="1">
    <citation type="submission" date="2020-08" db="EMBL/GenBank/DDBJ databases">
        <title>Genome public.</title>
        <authorList>
            <person name="Liu C."/>
            <person name="Sun Q."/>
        </authorList>
    </citation>
    <scope>NUCLEOTIDE SEQUENCE [LARGE SCALE GENOMIC DNA]</scope>
    <source>
        <strain evidence="7 8">New-38</strain>
    </source>
</reference>
<keyword evidence="4" id="KW-0479">Metal-binding</keyword>
<dbReference type="RefSeq" id="WP_186963892.1">
    <property type="nucleotide sequence ID" value="NZ_JACOPR010000005.1"/>
</dbReference>
<protein>
    <submittedName>
        <fullName evidence="7">M42 family metallopeptidase</fullName>
    </submittedName>
</protein>
<dbReference type="Gene3D" id="2.40.30.40">
    <property type="entry name" value="Peptidase M42, domain 2"/>
    <property type="match status" value="1"/>
</dbReference>
<dbReference type="SUPFAM" id="SSF53187">
    <property type="entry name" value="Zn-dependent exopeptidases"/>
    <property type="match status" value="1"/>
</dbReference>
<evidence type="ECO:0000256" key="4">
    <source>
        <dbReference type="ARBA" id="ARBA00022723"/>
    </source>
</evidence>
<evidence type="ECO:0000256" key="1">
    <source>
        <dbReference type="ARBA" id="ARBA00006272"/>
    </source>
</evidence>
<comment type="caution">
    <text evidence="7">The sequence shown here is derived from an EMBL/GenBank/DDBJ whole genome shotgun (WGS) entry which is preliminary data.</text>
</comment>
<dbReference type="SUPFAM" id="SSF101821">
    <property type="entry name" value="Aminopeptidase/glucanase lid domain"/>
    <property type="match status" value="1"/>
</dbReference>
<evidence type="ECO:0000256" key="5">
    <source>
        <dbReference type="ARBA" id="ARBA00022801"/>
    </source>
</evidence>
<dbReference type="InterPro" id="IPR023367">
    <property type="entry name" value="Peptidase_M42_dom2"/>
</dbReference>
<evidence type="ECO:0000256" key="2">
    <source>
        <dbReference type="ARBA" id="ARBA00022438"/>
    </source>
</evidence>
<evidence type="ECO:0000313" key="7">
    <source>
        <dbReference type="EMBL" id="MBC5731151.1"/>
    </source>
</evidence>
<keyword evidence="3" id="KW-0645">Protease</keyword>
<keyword evidence="8" id="KW-1185">Reference proteome</keyword>